<evidence type="ECO:0000256" key="1">
    <source>
        <dbReference type="ARBA" id="ARBA00023002"/>
    </source>
</evidence>
<keyword evidence="1" id="KW-0560">Oxidoreductase</keyword>
<feature type="domain" description="Ferric reductase NAD binding" evidence="4">
    <location>
        <begin position="71"/>
        <end position="224"/>
    </location>
</feature>
<dbReference type="InterPro" id="IPR013121">
    <property type="entry name" value="Fe_red_NAD-bd_6"/>
</dbReference>
<comment type="caution">
    <text evidence="5">The sequence shown here is derived from an EMBL/GenBank/DDBJ whole genome shotgun (WGS) entry which is preliminary data.</text>
</comment>
<dbReference type="SUPFAM" id="SSF52343">
    <property type="entry name" value="Ferredoxin reductase-like, C-terminal NADP-linked domain"/>
    <property type="match status" value="1"/>
</dbReference>
<dbReference type="GO" id="GO:0006952">
    <property type="term" value="P:defense response"/>
    <property type="evidence" value="ECO:0007669"/>
    <property type="project" value="TreeGrafter"/>
</dbReference>
<evidence type="ECO:0000259" key="4">
    <source>
        <dbReference type="Pfam" id="PF08030"/>
    </source>
</evidence>
<evidence type="ECO:0000313" key="6">
    <source>
        <dbReference type="Proteomes" id="UP000770661"/>
    </source>
</evidence>
<dbReference type="EMBL" id="JACEEZ010022236">
    <property type="protein sequence ID" value="KAG0712644.1"/>
    <property type="molecule type" value="Genomic_DNA"/>
</dbReference>
<dbReference type="PRINTS" id="PR00466">
    <property type="entry name" value="GP91PHOX"/>
</dbReference>
<dbReference type="InterPro" id="IPR013112">
    <property type="entry name" value="FAD-bd_8"/>
</dbReference>
<keyword evidence="6" id="KW-1185">Reference proteome</keyword>
<dbReference type="Pfam" id="PF08022">
    <property type="entry name" value="FAD_binding_8"/>
    <property type="match status" value="1"/>
</dbReference>
<dbReference type="CDD" id="cd06186">
    <property type="entry name" value="NOX_Duox_like_FAD_NADP"/>
    <property type="match status" value="1"/>
</dbReference>
<evidence type="ECO:0000256" key="2">
    <source>
        <dbReference type="ARBA" id="ARBA00049908"/>
    </source>
</evidence>
<proteinExistence type="predicted"/>
<comment type="catalytic activity">
    <reaction evidence="2">
        <text>NADPH + 2 O2 = 2 superoxide + NADP(+) + H(+)</text>
        <dbReference type="Rhea" id="RHEA:63180"/>
        <dbReference type="ChEBI" id="CHEBI:15378"/>
        <dbReference type="ChEBI" id="CHEBI:15379"/>
        <dbReference type="ChEBI" id="CHEBI:18421"/>
        <dbReference type="ChEBI" id="CHEBI:57783"/>
        <dbReference type="ChEBI" id="CHEBI:58349"/>
    </reaction>
</comment>
<evidence type="ECO:0000259" key="3">
    <source>
        <dbReference type="Pfam" id="PF08022"/>
    </source>
</evidence>
<dbReference type="PANTHER" id="PTHR11972">
    <property type="entry name" value="NADPH OXIDASE"/>
    <property type="match status" value="1"/>
</dbReference>
<dbReference type="Pfam" id="PF08030">
    <property type="entry name" value="NAD_binding_6"/>
    <property type="match status" value="1"/>
</dbReference>
<dbReference type="Gene3D" id="3.40.50.80">
    <property type="entry name" value="Nucleotide-binding domain of ferredoxin-NADP reductase (FNR) module"/>
    <property type="match status" value="1"/>
</dbReference>
<dbReference type="GO" id="GO:0016175">
    <property type="term" value="F:superoxide-generating NAD(P)H oxidase activity"/>
    <property type="evidence" value="ECO:0007669"/>
    <property type="project" value="TreeGrafter"/>
</dbReference>
<name>A0A8J4XTJ7_CHIOP</name>
<reference evidence="5" key="1">
    <citation type="submission" date="2020-07" db="EMBL/GenBank/DDBJ databases">
        <title>The High-quality genome of the commercially important snow crab, Chionoecetes opilio.</title>
        <authorList>
            <person name="Jeong J.-H."/>
            <person name="Ryu S."/>
        </authorList>
    </citation>
    <scope>NUCLEOTIDE SEQUENCE</scope>
    <source>
        <strain evidence="5">MADBK_172401_WGS</strain>
        <tissue evidence="5">Digestive gland</tissue>
    </source>
</reference>
<gene>
    <name evidence="5" type="primary">Duox2</name>
    <name evidence="5" type="ORF">GWK47_018004</name>
</gene>
<protein>
    <submittedName>
        <fullName evidence="5">Dual oxidase 2</fullName>
    </submittedName>
</protein>
<dbReference type="OrthoDB" id="6376894at2759"/>
<feature type="domain" description="FAD-binding 8" evidence="3">
    <location>
        <begin position="8"/>
        <end position="64"/>
    </location>
</feature>
<dbReference type="InterPro" id="IPR000778">
    <property type="entry name" value="Cyt_b245_heavy_chain"/>
</dbReference>
<sequence length="242" mass="28306">MWSVVDVLQEFHPFTLSSAPHHANLTLHIRAVGPWTWKLAEVYGDKASSAKYPEIYMDGPFGEAHQNWWDYEEVVLVAGGIGVTPFASILKDMVYKLHQSFKVIRTKQVHFLWTTRSQKQYEWMIDILREVEAADKHKIIKVHIFITQFKSKFDLRTIMLYMADRFHHSECGFSLFTQLRAITHFERPNFDSILQTLKKECKANVIGVFSCGSSSLSHAVERSCREMNRAPDIIFRHYYKNF</sequence>
<dbReference type="AlphaFoldDB" id="A0A8J4XTJ7"/>
<dbReference type="InterPro" id="IPR039261">
    <property type="entry name" value="FNR_nucleotide-bd"/>
</dbReference>
<dbReference type="Proteomes" id="UP000770661">
    <property type="component" value="Unassembled WGS sequence"/>
</dbReference>
<organism evidence="5 6">
    <name type="scientific">Chionoecetes opilio</name>
    <name type="common">Atlantic snow crab</name>
    <name type="synonym">Cancer opilio</name>
    <dbReference type="NCBI Taxonomy" id="41210"/>
    <lineage>
        <taxon>Eukaryota</taxon>
        <taxon>Metazoa</taxon>
        <taxon>Ecdysozoa</taxon>
        <taxon>Arthropoda</taxon>
        <taxon>Crustacea</taxon>
        <taxon>Multicrustacea</taxon>
        <taxon>Malacostraca</taxon>
        <taxon>Eumalacostraca</taxon>
        <taxon>Eucarida</taxon>
        <taxon>Decapoda</taxon>
        <taxon>Pleocyemata</taxon>
        <taxon>Brachyura</taxon>
        <taxon>Eubrachyura</taxon>
        <taxon>Majoidea</taxon>
        <taxon>Majidae</taxon>
        <taxon>Chionoecetes</taxon>
    </lineage>
</organism>
<dbReference type="GO" id="GO:0042554">
    <property type="term" value="P:superoxide anion generation"/>
    <property type="evidence" value="ECO:0007669"/>
    <property type="project" value="TreeGrafter"/>
</dbReference>
<dbReference type="InterPro" id="IPR017938">
    <property type="entry name" value="Riboflavin_synthase-like_b-brl"/>
</dbReference>
<evidence type="ECO:0000313" key="5">
    <source>
        <dbReference type="EMBL" id="KAG0712644.1"/>
    </source>
</evidence>
<accession>A0A8J4XTJ7</accession>
<dbReference type="GO" id="GO:0043020">
    <property type="term" value="C:NADPH oxidase complex"/>
    <property type="evidence" value="ECO:0007669"/>
    <property type="project" value="TreeGrafter"/>
</dbReference>
<dbReference type="SUPFAM" id="SSF63380">
    <property type="entry name" value="Riboflavin synthase domain-like"/>
    <property type="match status" value="1"/>
</dbReference>
<dbReference type="InterPro" id="IPR050369">
    <property type="entry name" value="RBOH/FRE"/>
</dbReference>
<dbReference type="PANTHER" id="PTHR11972:SF175">
    <property type="entry name" value="NAD(P)H OXIDASE (H2O2-FORMING)"/>
    <property type="match status" value="1"/>
</dbReference>